<sequence>MNYTTTLTTHRFISRITTNLLVLMHPSRLLPKGCSVSITAHDEHTKHASVQPYCACRITVPVSIHPCSQTSSFPPFGYNNRDANANANAHDAGGGGGGGAGAGHIDQGLLREQYAKQRQFLHWGAMSDSTFFPAPIRRVYALGVLAHSTYVRNAT</sequence>
<name>A0A0C2X1A6_AMAMK</name>
<dbReference type="InParanoid" id="A0A0C2X1A6"/>
<evidence type="ECO:0000313" key="1">
    <source>
        <dbReference type="EMBL" id="KIL62916.1"/>
    </source>
</evidence>
<organism evidence="1 2">
    <name type="scientific">Amanita muscaria (strain Koide BX008)</name>
    <dbReference type="NCBI Taxonomy" id="946122"/>
    <lineage>
        <taxon>Eukaryota</taxon>
        <taxon>Fungi</taxon>
        <taxon>Dikarya</taxon>
        <taxon>Basidiomycota</taxon>
        <taxon>Agaricomycotina</taxon>
        <taxon>Agaricomycetes</taxon>
        <taxon>Agaricomycetidae</taxon>
        <taxon>Agaricales</taxon>
        <taxon>Pluteineae</taxon>
        <taxon>Amanitaceae</taxon>
        <taxon>Amanita</taxon>
    </lineage>
</organism>
<dbReference type="Proteomes" id="UP000054549">
    <property type="component" value="Unassembled WGS sequence"/>
</dbReference>
<dbReference type="AlphaFoldDB" id="A0A0C2X1A6"/>
<dbReference type="EMBL" id="KN818265">
    <property type="protein sequence ID" value="KIL62916.1"/>
    <property type="molecule type" value="Genomic_DNA"/>
</dbReference>
<proteinExistence type="predicted"/>
<dbReference type="HOGENOM" id="CLU_1695036_0_0_1"/>
<accession>A0A0C2X1A6</accession>
<dbReference type="OrthoDB" id="3243310at2759"/>
<reference evidence="1 2" key="1">
    <citation type="submission" date="2014-04" db="EMBL/GenBank/DDBJ databases">
        <title>Evolutionary Origins and Diversification of the Mycorrhizal Mutualists.</title>
        <authorList>
            <consortium name="DOE Joint Genome Institute"/>
            <consortium name="Mycorrhizal Genomics Consortium"/>
            <person name="Kohler A."/>
            <person name="Kuo A."/>
            <person name="Nagy L.G."/>
            <person name="Floudas D."/>
            <person name="Copeland A."/>
            <person name="Barry K.W."/>
            <person name="Cichocki N."/>
            <person name="Veneault-Fourrey C."/>
            <person name="LaButti K."/>
            <person name="Lindquist E.A."/>
            <person name="Lipzen A."/>
            <person name="Lundell T."/>
            <person name="Morin E."/>
            <person name="Murat C."/>
            <person name="Riley R."/>
            <person name="Ohm R."/>
            <person name="Sun H."/>
            <person name="Tunlid A."/>
            <person name="Henrissat B."/>
            <person name="Grigoriev I.V."/>
            <person name="Hibbett D.S."/>
            <person name="Martin F."/>
        </authorList>
    </citation>
    <scope>NUCLEOTIDE SEQUENCE [LARGE SCALE GENOMIC DNA]</scope>
    <source>
        <strain evidence="1 2">Koide BX008</strain>
    </source>
</reference>
<gene>
    <name evidence="1" type="ORF">M378DRAFT_739611</name>
</gene>
<keyword evidence="2" id="KW-1185">Reference proteome</keyword>
<protein>
    <submittedName>
        <fullName evidence="1">Uncharacterized protein</fullName>
    </submittedName>
</protein>
<evidence type="ECO:0000313" key="2">
    <source>
        <dbReference type="Proteomes" id="UP000054549"/>
    </source>
</evidence>